<evidence type="ECO:0000313" key="2">
    <source>
        <dbReference type="Proteomes" id="UP001626628"/>
    </source>
</evidence>
<keyword evidence="2" id="KW-1185">Reference proteome</keyword>
<proteinExistence type="predicted"/>
<evidence type="ECO:0000313" key="1">
    <source>
        <dbReference type="EMBL" id="WXK77039.1"/>
    </source>
</evidence>
<dbReference type="RefSeq" id="WP_407286464.1">
    <property type="nucleotide sequence ID" value="NZ_CP147982.1"/>
</dbReference>
<reference evidence="1 2" key="1">
    <citation type="submission" date="2024-03" db="EMBL/GenBank/DDBJ databases">
        <title>The complete genome of Streptomyces sirii sp.nov.</title>
        <authorList>
            <person name="Zakalyukina Y.V."/>
            <person name="Belik A.R."/>
            <person name="Biryukov M.V."/>
            <person name="Baturina O.A."/>
            <person name="Kabilov M.R."/>
        </authorList>
    </citation>
    <scope>NUCLEOTIDE SEQUENCE [LARGE SCALE GENOMIC DNA]</scope>
    <source>
        <strain evidence="1 2">BP-8</strain>
    </source>
</reference>
<dbReference type="Proteomes" id="UP001626628">
    <property type="component" value="Chromosome"/>
</dbReference>
<protein>
    <submittedName>
        <fullName evidence="1">Uncharacterized protein</fullName>
    </submittedName>
</protein>
<name>A0ABZ2QKJ9_9ACTN</name>
<accession>A0ABZ2QKJ9</accession>
<dbReference type="EMBL" id="CP147982">
    <property type="protein sequence ID" value="WXK77039.1"/>
    <property type="molecule type" value="Genomic_DNA"/>
</dbReference>
<sequence length="147" mass="16109">MTAPPTTEPRHTAQPVLARLERIGRLDWPQARSLLAGTTCAWADLDGFHVTKADQLPEEPPQSTHLWAWDTNRCLRLRIDGAQALTAALHPGQDDGEQVRVHLRPGTPWARDDKQAGPLPAEAHALTFELLELPGPTPATFVRAVAP</sequence>
<organism evidence="1 2">
    <name type="scientific">Streptomyces sirii</name>
    <dbReference type="NCBI Taxonomy" id="3127701"/>
    <lineage>
        <taxon>Bacteria</taxon>
        <taxon>Bacillati</taxon>
        <taxon>Actinomycetota</taxon>
        <taxon>Actinomycetes</taxon>
        <taxon>Kitasatosporales</taxon>
        <taxon>Streptomycetaceae</taxon>
        <taxon>Streptomyces</taxon>
    </lineage>
</organism>
<gene>
    <name evidence="1" type="ORF">WAB15_14090</name>
</gene>